<dbReference type="Proteomes" id="UP000499080">
    <property type="component" value="Unassembled WGS sequence"/>
</dbReference>
<feature type="compositionally biased region" description="Polar residues" evidence="1">
    <location>
        <begin position="67"/>
        <end position="83"/>
    </location>
</feature>
<name>A0A4Y2QS55_ARAVE</name>
<comment type="caution">
    <text evidence="2">The sequence shown here is derived from an EMBL/GenBank/DDBJ whole genome shotgun (WGS) entry which is preliminary data.</text>
</comment>
<feature type="region of interest" description="Disordered" evidence="1">
    <location>
        <begin position="63"/>
        <end position="91"/>
    </location>
</feature>
<dbReference type="AlphaFoldDB" id="A0A4Y2QS55"/>
<accession>A0A4Y2QS55</accession>
<organism evidence="2 3">
    <name type="scientific">Araneus ventricosus</name>
    <name type="common">Orbweaver spider</name>
    <name type="synonym">Epeira ventricosa</name>
    <dbReference type="NCBI Taxonomy" id="182803"/>
    <lineage>
        <taxon>Eukaryota</taxon>
        <taxon>Metazoa</taxon>
        <taxon>Ecdysozoa</taxon>
        <taxon>Arthropoda</taxon>
        <taxon>Chelicerata</taxon>
        <taxon>Arachnida</taxon>
        <taxon>Araneae</taxon>
        <taxon>Araneomorphae</taxon>
        <taxon>Entelegynae</taxon>
        <taxon>Araneoidea</taxon>
        <taxon>Araneidae</taxon>
        <taxon>Araneus</taxon>
    </lineage>
</organism>
<gene>
    <name evidence="2" type="ORF">AVEN_59014_1</name>
</gene>
<evidence type="ECO:0000256" key="1">
    <source>
        <dbReference type="SAM" id="MobiDB-lite"/>
    </source>
</evidence>
<reference evidence="2 3" key="1">
    <citation type="journal article" date="2019" name="Sci. Rep.">
        <title>Orb-weaving spider Araneus ventricosus genome elucidates the spidroin gene catalogue.</title>
        <authorList>
            <person name="Kono N."/>
            <person name="Nakamura H."/>
            <person name="Ohtoshi R."/>
            <person name="Moran D.A.P."/>
            <person name="Shinohara A."/>
            <person name="Yoshida Y."/>
            <person name="Fujiwara M."/>
            <person name="Mori M."/>
            <person name="Tomita M."/>
            <person name="Arakawa K."/>
        </authorList>
    </citation>
    <scope>NUCLEOTIDE SEQUENCE [LARGE SCALE GENOMIC DNA]</scope>
</reference>
<dbReference type="EMBL" id="BGPR01014655">
    <property type="protein sequence ID" value="GBN66118.1"/>
    <property type="molecule type" value="Genomic_DNA"/>
</dbReference>
<sequence>MVSGSGFVACSTSCLPSWDHKKSLLLQDLLGWPSKAIQSTNGDLSMVPTDCCRLFTRRRINAAGRISNGNKSPGTTSSNQVTDRGSKVQRV</sequence>
<evidence type="ECO:0000313" key="2">
    <source>
        <dbReference type="EMBL" id="GBN66118.1"/>
    </source>
</evidence>
<evidence type="ECO:0000313" key="3">
    <source>
        <dbReference type="Proteomes" id="UP000499080"/>
    </source>
</evidence>
<protein>
    <submittedName>
        <fullName evidence="2">Uncharacterized protein</fullName>
    </submittedName>
</protein>
<proteinExistence type="predicted"/>
<keyword evidence="3" id="KW-1185">Reference proteome</keyword>